<keyword evidence="3" id="KW-0812">Transmembrane</keyword>
<dbReference type="Gene3D" id="4.10.400.10">
    <property type="entry name" value="Low-density Lipoprotein Receptor"/>
    <property type="match status" value="2"/>
</dbReference>
<dbReference type="GO" id="GO:0005886">
    <property type="term" value="C:plasma membrane"/>
    <property type="evidence" value="ECO:0007669"/>
    <property type="project" value="TreeGrafter"/>
</dbReference>
<dbReference type="InterPro" id="IPR036055">
    <property type="entry name" value="LDL_receptor-like_sf"/>
</dbReference>
<protein>
    <submittedName>
        <fullName evidence="13">Uncharacterized protein</fullName>
    </submittedName>
</protein>
<accession>A0A914QFN6</accession>
<dbReference type="InterPro" id="IPR051221">
    <property type="entry name" value="LDLR-related"/>
</dbReference>
<feature type="disulfide bond" evidence="10">
    <location>
        <begin position="42"/>
        <end position="57"/>
    </location>
</feature>
<dbReference type="GO" id="GO:0012505">
    <property type="term" value="C:endomembrane system"/>
    <property type="evidence" value="ECO:0007669"/>
    <property type="project" value="UniProtKB-SubCell"/>
</dbReference>
<feature type="chain" id="PRO_5036919738" evidence="11">
    <location>
        <begin position="22"/>
        <end position="119"/>
    </location>
</feature>
<keyword evidence="4" id="KW-0677">Repeat</keyword>
<evidence type="ECO:0000256" key="5">
    <source>
        <dbReference type="ARBA" id="ARBA00022989"/>
    </source>
</evidence>
<dbReference type="WBParaSite" id="PDA_v2.g30210.t1">
    <property type="protein sequence ID" value="PDA_v2.g30210.t1"/>
    <property type="gene ID" value="PDA_v2.g30210"/>
</dbReference>
<evidence type="ECO:0000256" key="10">
    <source>
        <dbReference type="PROSITE-ProRule" id="PRU00124"/>
    </source>
</evidence>
<dbReference type="InterPro" id="IPR002172">
    <property type="entry name" value="LDrepeatLR_classA_rpt"/>
</dbReference>
<evidence type="ECO:0000256" key="11">
    <source>
        <dbReference type="SAM" id="SignalP"/>
    </source>
</evidence>
<dbReference type="CDD" id="cd00112">
    <property type="entry name" value="LDLa"/>
    <property type="match status" value="2"/>
</dbReference>
<evidence type="ECO:0000313" key="12">
    <source>
        <dbReference type="Proteomes" id="UP000887578"/>
    </source>
</evidence>
<evidence type="ECO:0000256" key="7">
    <source>
        <dbReference type="ARBA" id="ARBA00023157"/>
    </source>
</evidence>
<evidence type="ECO:0000256" key="1">
    <source>
        <dbReference type="ARBA" id="ARBA00004167"/>
    </source>
</evidence>
<dbReference type="SUPFAM" id="SSF57424">
    <property type="entry name" value="LDL receptor-like module"/>
    <property type="match status" value="2"/>
</dbReference>
<sequence>MQRYVFLLLAFVSFVTLQVQGCQPTEFRCRDGRQCLPQSFQCDGTNDCQDGSDEVGCIGKRSVAKAGDICQPTEFRCRDGRQCVPQSFQCDGTNDCQDGSDEVGCIGGRRKRSNRFSRL</sequence>
<dbReference type="PRINTS" id="PR00261">
    <property type="entry name" value="LDLRECEPTOR"/>
</dbReference>
<evidence type="ECO:0000313" key="13">
    <source>
        <dbReference type="WBParaSite" id="PDA_v2.g30210.t1"/>
    </source>
</evidence>
<dbReference type="AlphaFoldDB" id="A0A914QFN6"/>
<dbReference type="Pfam" id="PF00057">
    <property type="entry name" value="Ldl_recept_a"/>
    <property type="match status" value="2"/>
</dbReference>
<dbReference type="FunFam" id="4.10.400.10:FF:000045">
    <property type="entry name" value="Low-density lipoprotein receptor-related protein 2"/>
    <property type="match status" value="2"/>
</dbReference>
<dbReference type="PROSITE" id="PS50068">
    <property type="entry name" value="LDLRA_2"/>
    <property type="match status" value="2"/>
</dbReference>
<keyword evidence="8" id="KW-0675">Receptor</keyword>
<feature type="disulfide bond" evidence="10">
    <location>
        <begin position="90"/>
        <end position="105"/>
    </location>
</feature>
<keyword evidence="7 10" id="KW-1015">Disulfide bond</keyword>
<keyword evidence="9" id="KW-0325">Glycoprotein</keyword>
<dbReference type="InterPro" id="IPR023415">
    <property type="entry name" value="LDLR_class-A_CS"/>
</dbReference>
<dbReference type="GO" id="GO:0043235">
    <property type="term" value="C:receptor complex"/>
    <property type="evidence" value="ECO:0007669"/>
    <property type="project" value="TreeGrafter"/>
</dbReference>
<feature type="signal peptide" evidence="11">
    <location>
        <begin position="1"/>
        <end position="21"/>
    </location>
</feature>
<evidence type="ECO:0000256" key="9">
    <source>
        <dbReference type="ARBA" id="ARBA00023180"/>
    </source>
</evidence>
<keyword evidence="5" id="KW-1133">Transmembrane helix</keyword>
<evidence type="ECO:0000256" key="6">
    <source>
        <dbReference type="ARBA" id="ARBA00023136"/>
    </source>
</evidence>
<organism evidence="12 13">
    <name type="scientific">Panagrolaimus davidi</name>
    <dbReference type="NCBI Taxonomy" id="227884"/>
    <lineage>
        <taxon>Eukaryota</taxon>
        <taxon>Metazoa</taxon>
        <taxon>Ecdysozoa</taxon>
        <taxon>Nematoda</taxon>
        <taxon>Chromadorea</taxon>
        <taxon>Rhabditida</taxon>
        <taxon>Tylenchina</taxon>
        <taxon>Panagrolaimomorpha</taxon>
        <taxon>Panagrolaimoidea</taxon>
        <taxon>Panagrolaimidae</taxon>
        <taxon>Panagrolaimus</taxon>
    </lineage>
</organism>
<keyword evidence="6" id="KW-0472">Membrane</keyword>
<comment type="caution">
    <text evidence="10">Lacks conserved residue(s) required for the propagation of feature annotation.</text>
</comment>
<keyword evidence="12" id="KW-1185">Reference proteome</keyword>
<name>A0A914QFN6_9BILA</name>
<dbReference type="PANTHER" id="PTHR22722">
    <property type="entry name" value="LOW-DENSITY LIPOPROTEIN RECEPTOR-RELATED PROTEIN 2-RELATED"/>
    <property type="match status" value="1"/>
</dbReference>
<reference evidence="13" key="1">
    <citation type="submission" date="2022-11" db="UniProtKB">
        <authorList>
            <consortium name="WormBaseParasite"/>
        </authorList>
    </citation>
    <scope>IDENTIFICATION</scope>
</reference>
<dbReference type="PROSITE" id="PS01209">
    <property type="entry name" value="LDLRA_1"/>
    <property type="match status" value="2"/>
</dbReference>
<proteinExistence type="predicted"/>
<dbReference type="Proteomes" id="UP000887578">
    <property type="component" value="Unplaced"/>
</dbReference>
<evidence type="ECO:0000256" key="4">
    <source>
        <dbReference type="ARBA" id="ARBA00022737"/>
    </source>
</evidence>
<evidence type="ECO:0000256" key="2">
    <source>
        <dbReference type="ARBA" id="ARBA00004308"/>
    </source>
</evidence>
<evidence type="ECO:0000256" key="8">
    <source>
        <dbReference type="ARBA" id="ARBA00023170"/>
    </source>
</evidence>
<dbReference type="SMART" id="SM00192">
    <property type="entry name" value="LDLa"/>
    <property type="match status" value="2"/>
</dbReference>
<keyword evidence="11" id="KW-0732">Signal</keyword>
<comment type="subcellular location">
    <subcellularLocation>
        <location evidence="2">Endomembrane system</location>
    </subcellularLocation>
    <subcellularLocation>
        <location evidence="1">Membrane</location>
        <topology evidence="1">Single-pass membrane protein</topology>
    </subcellularLocation>
</comment>
<evidence type="ECO:0000256" key="3">
    <source>
        <dbReference type="ARBA" id="ARBA00022692"/>
    </source>
</evidence>